<dbReference type="AlphaFoldDB" id="A0A2U8WNI0"/>
<accession>A0A2U8WNI0</accession>
<protein>
    <submittedName>
        <fullName evidence="1">Uncharacterized protein</fullName>
    </submittedName>
</protein>
<evidence type="ECO:0000313" key="1">
    <source>
        <dbReference type="EMBL" id="AWN47637.1"/>
    </source>
</evidence>
<dbReference type="Proteomes" id="UP000245444">
    <property type="component" value="Chromosome"/>
</dbReference>
<name>A0A2U8WNI0_9HYPH</name>
<organism evidence="1 2">
    <name type="scientific">Methylobacterium terrae</name>
    <dbReference type="NCBI Taxonomy" id="2202827"/>
    <lineage>
        <taxon>Bacteria</taxon>
        <taxon>Pseudomonadati</taxon>
        <taxon>Pseudomonadota</taxon>
        <taxon>Alphaproteobacteria</taxon>
        <taxon>Hyphomicrobiales</taxon>
        <taxon>Methylobacteriaceae</taxon>
        <taxon>Methylobacterium</taxon>
    </lineage>
</organism>
<dbReference type="RefSeq" id="WP_109959962.1">
    <property type="nucleotide sequence ID" value="NZ_CP029553.1"/>
</dbReference>
<keyword evidence="2" id="KW-1185">Reference proteome</keyword>
<proteinExistence type="predicted"/>
<evidence type="ECO:0000313" key="2">
    <source>
        <dbReference type="Proteomes" id="UP000245444"/>
    </source>
</evidence>
<dbReference type="EMBL" id="CP029553">
    <property type="protein sequence ID" value="AWN47637.1"/>
    <property type="molecule type" value="Genomic_DNA"/>
</dbReference>
<sequence length="126" mass="13545">MTDNRLARAVPFDMLAPDHVIRFKTADLVLIEAEFGKDWRKKIELALNDLEPQVLRRLVEIGAKGPGGFVPPTGVDLDDLPFALADAIGPIADGLTCAITGKSHAAVLADREKLQAQLQAMSDGAE</sequence>
<reference evidence="1 2" key="1">
    <citation type="submission" date="2018-05" db="EMBL/GenBank/DDBJ databases">
        <title>Complete Genome Sequence of Methylobacterium sp. 17Sr1-28.</title>
        <authorList>
            <person name="Srinivasan S."/>
        </authorList>
    </citation>
    <scope>NUCLEOTIDE SEQUENCE [LARGE SCALE GENOMIC DNA]</scope>
    <source>
        <strain evidence="1 2">17Sr1-28</strain>
    </source>
</reference>
<dbReference type="KEGG" id="mtea:DK419_16045"/>
<gene>
    <name evidence="1" type="ORF">DK419_16045</name>
</gene>